<dbReference type="Proteomes" id="UP001230005">
    <property type="component" value="Unassembled WGS sequence"/>
</dbReference>
<protein>
    <submittedName>
        <fullName evidence="2">Uncharacterized membrane protein YraQ (UPF0718 family)</fullName>
    </submittedName>
</protein>
<feature type="transmembrane region" description="Helical" evidence="1">
    <location>
        <begin position="26"/>
        <end position="48"/>
    </location>
</feature>
<sequence>MNEIVVPIDITAEEKEVLAIFSMRQFLLTVPTLAACVVFLVWFSIPFVSGWTDFIIRLIIALVVAGTAIALAFVKLNKYEQYLSEFVITQWSYHRGQKTFHQ</sequence>
<reference evidence="2 3" key="1">
    <citation type="submission" date="2023-07" db="EMBL/GenBank/DDBJ databases">
        <title>Genomic Encyclopedia of Type Strains, Phase IV (KMG-IV): sequencing the most valuable type-strain genomes for metagenomic binning, comparative biology and taxonomic classification.</title>
        <authorList>
            <person name="Goeker M."/>
        </authorList>
    </citation>
    <scope>NUCLEOTIDE SEQUENCE [LARGE SCALE GENOMIC DNA]</scope>
    <source>
        <strain evidence="2 3">DSM 9768</strain>
    </source>
</reference>
<proteinExistence type="predicted"/>
<comment type="caution">
    <text evidence="2">The sequence shown here is derived from an EMBL/GenBank/DDBJ whole genome shotgun (WGS) entry which is preliminary data.</text>
</comment>
<evidence type="ECO:0000313" key="2">
    <source>
        <dbReference type="EMBL" id="MDQ0255587.1"/>
    </source>
</evidence>
<keyword evidence="3" id="KW-1185">Reference proteome</keyword>
<evidence type="ECO:0000313" key="3">
    <source>
        <dbReference type="Proteomes" id="UP001230005"/>
    </source>
</evidence>
<accession>A0ABT9ZWI9</accession>
<gene>
    <name evidence="2" type="ORF">J2S74_002969</name>
</gene>
<evidence type="ECO:0000256" key="1">
    <source>
        <dbReference type="SAM" id="Phobius"/>
    </source>
</evidence>
<organism evidence="2 3">
    <name type="scientific">Evansella vedderi</name>
    <dbReference type="NCBI Taxonomy" id="38282"/>
    <lineage>
        <taxon>Bacteria</taxon>
        <taxon>Bacillati</taxon>
        <taxon>Bacillota</taxon>
        <taxon>Bacilli</taxon>
        <taxon>Bacillales</taxon>
        <taxon>Bacillaceae</taxon>
        <taxon>Evansella</taxon>
    </lineage>
</organism>
<keyword evidence="1" id="KW-0472">Membrane</keyword>
<dbReference type="Pfam" id="PF12666">
    <property type="entry name" value="PrgI"/>
    <property type="match status" value="1"/>
</dbReference>
<dbReference type="RefSeq" id="WP_307326577.1">
    <property type="nucleotide sequence ID" value="NZ_JAUSUG010000011.1"/>
</dbReference>
<feature type="transmembrane region" description="Helical" evidence="1">
    <location>
        <begin position="54"/>
        <end position="74"/>
    </location>
</feature>
<dbReference type="EMBL" id="JAUSUG010000011">
    <property type="protein sequence ID" value="MDQ0255587.1"/>
    <property type="molecule type" value="Genomic_DNA"/>
</dbReference>
<keyword evidence="1" id="KW-1133">Transmembrane helix</keyword>
<dbReference type="InterPro" id="IPR024414">
    <property type="entry name" value="Uncharacterised_PrgI"/>
</dbReference>
<name>A0ABT9ZWI9_9BACI</name>
<keyword evidence="1" id="KW-0812">Transmembrane</keyword>